<dbReference type="OrthoDB" id="3434319at2759"/>
<dbReference type="EMBL" id="JAGMUV010000020">
    <property type="protein sequence ID" value="KAH7126150.1"/>
    <property type="molecule type" value="Genomic_DNA"/>
</dbReference>
<evidence type="ECO:0000256" key="2">
    <source>
        <dbReference type="SAM" id="MobiDB-lite"/>
    </source>
</evidence>
<dbReference type="PROSITE" id="PS50048">
    <property type="entry name" value="ZN2_CY6_FUNGAL_2"/>
    <property type="match status" value="1"/>
</dbReference>
<name>A0A9P9DT52_9HYPO</name>
<dbReference type="AlphaFoldDB" id="A0A9P9DT52"/>
<dbReference type="InterPro" id="IPR036864">
    <property type="entry name" value="Zn2-C6_fun-type_DNA-bd_sf"/>
</dbReference>
<dbReference type="GO" id="GO:0000981">
    <property type="term" value="F:DNA-binding transcription factor activity, RNA polymerase II-specific"/>
    <property type="evidence" value="ECO:0007669"/>
    <property type="project" value="InterPro"/>
</dbReference>
<organism evidence="4 5">
    <name type="scientific">Dactylonectria macrodidyma</name>
    <dbReference type="NCBI Taxonomy" id="307937"/>
    <lineage>
        <taxon>Eukaryota</taxon>
        <taxon>Fungi</taxon>
        <taxon>Dikarya</taxon>
        <taxon>Ascomycota</taxon>
        <taxon>Pezizomycotina</taxon>
        <taxon>Sordariomycetes</taxon>
        <taxon>Hypocreomycetidae</taxon>
        <taxon>Hypocreales</taxon>
        <taxon>Nectriaceae</taxon>
        <taxon>Dactylonectria</taxon>
    </lineage>
</organism>
<accession>A0A9P9DT52</accession>
<dbReference type="InterPro" id="IPR001138">
    <property type="entry name" value="Zn2Cys6_DnaBD"/>
</dbReference>
<dbReference type="Proteomes" id="UP000738349">
    <property type="component" value="Unassembled WGS sequence"/>
</dbReference>
<keyword evidence="1" id="KW-0539">Nucleus</keyword>
<evidence type="ECO:0000313" key="5">
    <source>
        <dbReference type="Proteomes" id="UP000738349"/>
    </source>
</evidence>
<dbReference type="SUPFAM" id="SSF57701">
    <property type="entry name" value="Zn2/Cys6 DNA-binding domain"/>
    <property type="match status" value="1"/>
</dbReference>
<proteinExistence type="predicted"/>
<gene>
    <name evidence="4" type="ORF">EDB81DRAFT_810481</name>
</gene>
<reference evidence="4" key="1">
    <citation type="journal article" date="2021" name="Nat. Commun.">
        <title>Genetic determinants of endophytism in the Arabidopsis root mycobiome.</title>
        <authorList>
            <person name="Mesny F."/>
            <person name="Miyauchi S."/>
            <person name="Thiergart T."/>
            <person name="Pickel B."/>
            <person name="Atanasova L."/>
            <person name="Karlsson M."/>
            <person name="Huettel B."/>
            <person name="Barry K.W."/>
            <person name="Haridas S."/>
            <person name="Chen C."/>
            <person name="Bauer D."/>
            <person name="Andreopoulos W."/>
            <person name="Pangilinan J."/>
            <person name="LaButti K."/>
            <person name="Riley R."/>
            <person name="Lipzen A."/>
            <person name="Clum A."/>
            <person name="Drula E."/>
            <person name="Henrissat B."/>
            <person name="Kohler A."/>
            <person name="Grigoriev I.V."/>
            <person name="Martin F.M."/>
            <person name="Hacquard S."/>
        </authorList>
    </citation>
    <scope>NUCLEOTIDE SEQUENCE</scope>
    <source>
        <strain evidence="4">MPI-CAGE-AT-0147</strain>
    </source>
</reference>
<feature type="domain" description="Zn(2)-C6 fungal-type" evidence="3">
    <location>
        <begin position="14"/>
        <end position="47"/>
    </location>
</feature>
<evidence type="ECO:0000259" key="3">
    <source>
        <dbReference type="PROSITE" id="PS50048"/>
    </source>
</evidence>
<dbReference type="PROSITE" id="PS00463">
    <property type="entry name" value="ZN2_CY6_FUNGAL_1"/>
    <property type="match status" value="1"/>
</dbReference>
<keyword evidence="5" id="KW-1185">Reference proteome</keyword>
<dbReference type="Gene3D" id="4.10.240.10">
    <property type="entry name" value="Zn(2)-C6 fungal-type DNA-binding domain"/>
    <property type="match status" value="1"/>
</dbReference>
<evidence type="ECO:0000256" key="1">
    <source>
        <dbReference type="ARBA" id="ARBA00023242"/>
    </source>
</evidence>
<evidence type="ECO:0000313" key="4">
    <source>
        <dbReference type="EMBL" id="KAH7126150.1"/>
    </source>
</evidence>
<feature type="region of interest" description="Disordered" evidence="2">
    <location>
        <begin position="64"/>
        <end position="89"/>
    </location>
</feature>
<comment type="caution">
    <text evidence="4">The sequence shown here is derived from an EMBL/GenBank/DDBJ whole genome shotgun (WGS) entry which is preliminary data.</text>
</comment>
<sequence>MGLAPVHPSQRRLSCEACRKAKARCQRLNRNDAKCARCTMLAVECATGQQRNPGRPRRIAAQIGRSSTAEHTPVHRSCQPTPHSMPRANASQWGEGIHLDWDSIMSPATTPVQGSVPSADDALDVTPTWPIFGTNSFDQYSPPWDTSFGFGQTDSLFNPDSALTITMPTPYSLETPPKTVSTTENCLDTLTITRPEMLEGFNSSNALFDLSKINLQLHIRVAAAEMNKDTLDFNSVIYQQGALYIDSLTLAEFMVKTSQDFLLILTGLLSNRPSHGLLCASPMAETPFSKSLAPPSELQQNNHRNLSSISVSSPESLSAPLALTVTSIFTQLVSLFEMILEYMTTRVGRIATDPIVAVPNLTFGGLSLENPCTQGMLFSEVIVDLIKKIERALGIVATSEGGEVGLLSARQVQVLWGELDGRRAIIPGHAVMRPANLRRLFGKLAGVFRQLSLVS</sequence>
<dbReference type="GO" id="GO:0008270">
    <property type="term" value="F:zinc ion binding"/>
    <property type="evidence" value="ECO:0007669"/>
    <property type="project" value="InterPro"/>
</dbReference>
<protein>
    <recommendedName>
        <fullName evidence="3">Zn(2)-C6 fungal-type domain-containing protein</fullName>
    </recommendedName>
</protein>